<dbReference type="EMBL" id="CAFZ01000098">
    <property type="protein sequence ID" value="CCA70898.1"/>
    <property type="molecule type" value="Genomic_DNA"/>
</dbReference>
<feature type="region of interest" description="Disordered" evidence="1">
    <location>
        <begin position="103"/>
        <end position="125"/>
    </location>
</feature>
<name>G4THU9_SERID</name>
<dbReference type="OrthoDB" id="273010at2759"/>
<dbReference type="AlphaFoldDB" id="G4THU9"/>
<evidence type="ECO:0000313" key="3">
    <source>
        <dbReference type="Proteomes" id="UP000007148"/>
    </source>
</evidence>
<gene>
    <name evidence="2" type="ORF">PIIN_04834</name>
</gene>
<evidence type="ECO:0000313" key="2">
    <source>
        <dbReference type="EMBL" id="CCA70898.1"/>
    </source>
</evidence>
<dbReference type="HOGENOM" id="CLU_154777_1_0_1"/>
<accession>G4THU9</accession>
<keyword evidence="3" id="KW-1185">Reference proteome</keyword>
<proteinExistence type="predicted"/>
<sequence length="125" mass="14749">MVVRSGLQNEVISLYRRSVFQSFETVRRLTFGFFVFYAHAPARSDSTLIRWTFRRPQVQEELSARNLTLVEHHIRQAKKSIELWENPSIKDVVPTMQMRSWETKKAGLWTPRPNTRNPSQDNTQS</sequence>
<dbReference type="Proteomes" id="UP000007148">
    <property type="component" value="Unassembled WGS sequence"/>
</dbReference>
<dbReference type="InParanoid" id="G4THU9"/>
<comment type="caution">
    <text evidence="2">The sequence shown here is derived from an EMBL/GenBank/DDBJ whole genome shotgun (WGS) entry which is preliminary data.</text>
</comment>
<reference evidence="2 3" key="1">
    <citation type="journal article" date="2011" name="PLoS Pathog.">
        <title>Endophytic Life Strategies Decoded by Genome and Transcriptome Analyses of the Mutualistic Root Symbiont Piriformospora indica.</title>
        <authorList>
            <person name="Zuccaro A."/>
            <person name="Lahrmann U."/>
            <person name="Guldener U."/>
            <person name="Langen G."/>
            <person name="Pfiffi S."/>
            <person name="Biedenkopf D."/>
            <person name="Wong P."/>
            <person name="Samans B."/>
            <person name="Grimm C."/>
            <person name="Basiewicz M."/>
            <person name="Murat C."/>
            <person name="Martin F."/>
            <person name="Kogel K.H."/>
        </authorList>
    </citation>
    <scope>NUCLEOTIDE SEQUENCE [LARGE SCALE GENOMIC DNA]</scope>
    <source>
        <strain evidence="2 3">DSM 11827</strain>
    </source>
</reference>
<organism evidence="2 3">
    <name type="scientific">Serendipita indica (strain DSM 11827)</name>
    <name type="common">Root endophyte fungus</name>
    <name type="synonym">Piriformospora indica</name>
    <dbReference type="NCBI Taxonomy" id="1109443"/>
    <lineage>
        <taxon>Eukaryota</taxon>
        <taxon>Fungi</taxon>
        <taxon>Dikarya</taxon>
        <taxon>Basidiomycota</taxon>
        <taxon>Agaricomycotina</taxon>
        <taxon>Agaricomycetes</taxon>
        <taxon>Sebacinales</taxon>
        <taxon>Serendipitaceae</taxon>
        <taxon>Serendipita</taxon>
    </lineage>
</organism>
<protein>
    <submittedName>
        <fullName evidence="2">Uncharacterized protein</fullName>
    </submittedName>
</protein>
<evidence type="ECO:0000256" key="1">
    <source>
        <dbReference type="SAM" id="MobiDB-lite"/>
    </source>
</evidence>
<feature type="compositionally biased region" description="Polar residues" evidence="1">
    <location>
        <begin position="112"/>
        <end position="125"/>
    </location>
</feature>